<dbReference type="Proteomes" id="UP000765509">
    <property type="component" value="Unassembled WGS sequence"/>
</dbReference>
<keyword evidence="3" id="KW-1185">Reference proteome</keyword>
<reference evidence="2" key="1">
    <citation type="submission" date="2021-03" db="EMBL/GenBank/DDBJ databases">
        <title>Draft genome sequence of rust myrtle Austropuccinia psidii MF-1, a brazilian biotype.</title>
        <authorList>
            <person name="Quecine M.C."/>
            <person name="Pachon D.M.R."/>
            <person name="Bonatelli M.L."/>
            <person name="Correr F.H."/>
            <person name="Franceschini L.M."/>
            <person name="Leite T.F."/>
            <person name="Margarido G.R.A."/>
            <person name="Almeida C.A."/>
            <person name="Ferrarezi J.A."/>
            <person name="Labate C.A."/>
        </authorList>
    </citation>
    <scope>NUCLEOTIDE SEQUENCE</scope>
    <source>
        <strain evidence="2">MF-1</strain>
    </source>
</reference>
<keyword evidence="1" id="KW-0732">Signal</keyword>
<feature type="signal peptide" evidence="1">
    <location>
        <begin position="1"/>
        <end position="22"/>
    </location>
</feature>
<protein>
    <recommendedName>
        <fullName evidence="4">Secreted protein</fullName>
    </recommendedName>
</protein>
<evidence type="ECO:0000313" key="3">
    <source>
        <dbReference type="Proteomes" id="UP000765509"/>
    </source>
</evidence>
<evidence type="ECO:0008006" key="4">
    <source>
        <dbReference type="Google" id="ProtNLM"/>
    </source>
</evidence>
<organism evidence="2 3">
    <name type="scientific">Austropuccinia psidii MF-1</name>
    <dbReference type="NCBI Taxonomy" id="1389203"/>
    <lineage>
        <taxon>Eukaryota</taxon>
        <taxon>Fungi</taxon>
        <taxon>Dikarya</taxon>
        <taxon>Basidiomycota</taxon>
        <taxon>Pucciniomycotina</taxon>
        <taxon>Pucciniomycetes</taxon>
        <taxon>Pucciniales</taxon>
        <taxon>Sphaerophragmiaceae</taxon>
        <taxon>Austropuccinia</taxon>
    </lineage>
</organism>
<proteinExistence type="predicted"/>
<dbReference type="EMBL" id="AVOT02017179">
    <property type="protein sequence ID" value="MBW0503105.1"/>
    <property type="molecule type" value="Genomic_DNA"/>
</dbReference>
<name>A0A9Q3DLC6_9BASI</name>
<evidence type="ECO:0000313" key="2">
    <source>
        <dbReference type="EMBL" id="MBW0503105.1"/>
    </source>
</evidence>
<evidence type="ECO:0000256" key="1">
    <source>
        <dbReference type="SAM" id="SignalP"/>
    </source>
</evidence>
<sequence>MFLKCFEFQILLLALAFALTSAQQNAPPTSSQVCTNGLHPAKEYSKTTCDTREKKTYSCISNTCHILVNNKRKDISNYVLKSCTSATPHEPNIDFIHPTDFKLSDDGKSYIVKAGWYFTDKEKIDRKAIKSEYSCGLGPDAQRVYAHCGGCSLT</sequence>
<dbReference type="AlphaFoldDB" id="A0A9Q3DLC6"/>
<comment type="caution">
    <text evidence="2">The sequence shown here is derived from an EMBL/GenBank/DDBJ whole genome shotgun (WGS) entry which is preliminary data.</text>
</comment>
<feature type="chain" id="PRO_5040255420" description="Secreted protein" evidence="1">
    <location>
        <begin position="23"/>
        <end position="154"/>
    </location>
</feature>
<gene>
    <name evidence="2" type="ORF">O181_042820</name>
</gene>
<accession>A0A9Q3DLC6</accession>